<accession>A0A809ZUQ1</accession>
<sequence length="74" mass="8658">MSEITSADKLQCAERELKYRHRVYGRLVERGKMTRQEADRELELMAAIAEDYREVAAEDAPQLFIETKRTIKQA</sequence>
<gene>
    <name evidence="1" type="ORF">XF5B_27190</name>
    <name evidence="2" type="ORF">XF6B_27400</name>
</gene>
<protein>
    <submittedName>
        <fullName evidence="1">Uncharacterized protein</fullName>
    </submittedName>
</protein>
<proteinExistence type="predicted"/>
<organism evidence="1">
    <name type="scientific">Bradyrhizobium diazoefficiens</name>
    <dbReference type="NCBI Taxonomy" id="1355477"/>
    <lineage>
        <taxon>Bacteria</taxon>
        <taxon>Pseudomonadati</taxon>
        <taxon>Pseudomonadota</taxon>
        <taxon>Alphaproteobacteria</taxon>
        <taxon>Hyphomicrobiales</taxon>
        <taxon>Nitrobacteraceae</taxon>
        <taxon>Bradyrhizobium</taxon>
    </lineage>
</organism>
<name>A0A809ZUQ1_9BRAD</name>
<evidence type="ECO:0000313" key="2">
    <source>
        <dbReference type="EMBL" id="BCE63941.1"/>
    </source>
</evidence>
<dbReference type="AlphaFoldDB" id="A0A809ZUQ1"/>
<dbReference type="EMBL" id="AP023096">
    <property type="protein sequence ID" value="BCE63941.1"/>
    <property type="molecule type" value="Genomic_DNA"/>
</dbReference>
<reference evidence="1" key="1">
    <citation type="submission" date="2020-05" db="EMBL/GenBank/DDBJ databases">
        <title>Complete genome sequence of Bradyrhizobium diazoefficiens XF5 isolated from soybean nodule.</title>
        <authorList>
            <person name="Noda R."/>
            <person name="Kakizaki K."/>
            <person name="Minamisawa K."/>
        </authorList>
    </citation>
    <scope>NUCLEOTIDE SEQUENCE</scope>
    <source>
        <strain evidence="1">XF5</strain>
    </source>
</reference>
<evidence type="ECO:0000313" key="1">
    <source>
        <dbReference type="EMBL" id="BCE55207.1"/>
    </source>
</evidence>
<reference evidence="2" key="2">
    <citation type="submission" date="2020-05" db="EMBL/GenBank/DDBJ databases">
        <title>Complete genome sequence of Bradyrhizobium diazoefficiens XF6 isolated from soybean nodule.</title>
        <authorList>
            <person name="Noda R."/>
            <person name="Kakizaki K."/>
            <person name="Minamisawa K."/>
        </authorList>
    </citation>
    <scope>NUCLEOTIDE SEQUENCE</scope>
    <source>
        <strain evidence="2">XF6</strain>
    </source>
</reference>
<dbReference type="EMBL" id="AP023095">
    <property type="protein sequence ID" value="BCE55207.1"/>
    <property type="molecule type" value="Genomic_DNA"/>
</dbReference>
<dbReference type="RefSeq" id="WP_182869906.1">
    <property type="nucleotide sequence ID" value="NZ_AP022638.1"/>
</dbReference>